<dbReference type="EMBL" id="JADINB010000110">
    <property type="protein sequence ID" value="MBO8429261.1"/>
    <property type="molecule type" value="Genomic_DNA"/>
</dbReference>
<accession>A0A9D9GY20</accession>
<reference evidence="2" key="1">
    <citation type="submission" date="2020-10" db="EMBL/GenBank/DDBJ databases">
        <authorList>
            <person name="Gilroy R."/>
        </authorList>
    </citation>
    <scope>NUCLEOTIDE SEQUENCE</scope>
    <source>
        <strain evidence="2">15467</strain>
    </source>
</reference>
<dbReference type="AlphaFoldDB" id="A0A9D9GY20"/>
<keyword evidence="1" id="KW-0732">Signal</keyword>
<gene>
    <name evidence="2" type="ORF">IAC68_04960</name>
</gene>
<sequence length="419" mass="45479">MKNPFNIFYPLFAVALLPLLFSCGSNNGGAADADGCIVLDMEQALDGNAVEMNLGKYASSIRYIPLQTNENSVIGSVGHLKTDGRYFYLTSVAGGGEVKVFSADGRFVRRLGNKGRGPGEYLSAGGLFLDERGEETQIGVMTLNKSVIYNGDGGFVRDLEGYGNIGMQRASDIECAGKKNYAAITSVFDSAGVRIEHLRIVDSTGRLLSDFPLGKEHSIAVHISMGGTVGIINNSKSSGCYLYDGKINVVKGAMDTVYAYDMKDYSRDVRYRVSLGKYAPLVYDTPDLSESITFLSNDFFETDNFVLIKGIVPFKNLPDFDLPENSSKRAWVIFVYDKAGGSFDVLAQNGSSEISSFVNDLDGGMAFCPSFIENGKMYQLVDAIDFMEAAQESDSSGMKRVAAQLTEDSNPVLIEVTLK</sequence>
<evidence type="ECO:0000256" key="1">
    <source>
        <dbReference type="SAM" id="SignalP"/>
    </source>
</evidence>
<feature type="chain" id="PRO_5039513180" evidence="1">
    <location>
        <begin position="31"/>
        <end position="419"/>
    </location>
</feature>
<evidence type="ECO:0000313" key="3">
    <source>
        <dbReference type="Proteomes" id="UP000823635"/>
    </source>
</evidence>
<evidence type="ECO:0000313" key="2">
    <source>
        <dbReference type="EMBL" id="MBO8429261.1"/>
    </source>
</evidence>
<comment type="caution">
    <text evidence="2">The sequence shown here is derived from an EMBL/GenBank/DDBJ whole genome shotgun (WGS) entry which is preliminary data.</text>
</comment>
<dbReference type="InterPro" id="IPR011042">
    <property type="entry name" value="6-blade_b-propeller_TolB-like"/>
</dbReference>
<protein>
    <submittedName>
        <fullName evidence="2">6-bladed beta-propeller</fullName>
    </submittedName>
</protein>
<reference evidence="2" key="2">
    <citation type="journal article" date="2021" name="PeerJ">
        <title>Extensive microbial diversity within the chicken gut microbiome revealed by metagenomics and culture.</title>
        <authorList>
            <person name="Gilroy R."/>
            <person name="Ravi A."/>
            <person name="Getino M."/>
            <person name="Pursley I."/>
            <person name="Horton D.L."/>
            <person name="Alikhan N.F."/>
            <person name="Baker D."/>
            <person name="Gharbi K."/>
            <person name="Hall N."/>
            <person name="Watson M."/>
            <person name="Adriaenssens E.M."/>
            <person name="Foster-Nyarko E."/>
            <person name="Jarju S."/>
            <person name="Secka A."/>
            <person name="Antonio M."/>
            <person name="Oren A."/>
            <person name="Chaudhuri R.R."/>
            <person name="La Ragione R."/>
            <person name="Hildebrand F."/>
            <person name="Pallen M.J."/>
        </authorList>
    </citation>
    <scope>NUCLEOTIDE SEQUENCE</scope>
    <source>
        <strain evidence="2">15467</strain>
    </source>
</reference>
<dbReference type="Pfam" id="PF17170">
    <property type="entry name" value="DUF5128"/>
    <property type="match status" value="1"/>
</dbReference>
<organism evidence="2 3">
    <name type="scientific">Candidatus Egerieousia excrementavium</name>
    <dbReference type="NCBI Taxonomy" id="2840778"/>
    <lineage>
        <taxon>Bacteria</taxon>
        <taxon>Pseudomonadati</taxon>
        <taxon>Bacteroidota</taxon>
        <taxon>Bacteroidia</taxon>
        <taxon>Bacteroidales</taxon>
        <taxon>Candidatus Egerieousia</taxon>
    </lineage>
</organism>
<dbReference type="Gene3D" id="2.120.10.30">
    <property type="entry name" value="TolB, C-terminal domain"/>
    <property type="match status" value="1"/>
</dbReference>
<proteinExistence type="predicted"/>
<feature type="signal peptide" evidence="1">
    <location>
        <begin position="1"/>
        <end position="30"/>
    </location>
</feature>
<dbReference type="PROSITE" id="PS51257">
    <property type="entry name" value="PROKAR_LIPOPROTEIN"/>
    <property type="match status" value="1"/>
</dbReference>
<name>A0A9D9GY20_9BACT</name>
<dbReference type="Proteomes" id="UP000823635">
    <property type="component" value="Unassembled WGS sequence"/>
</dbReference>